<name>A0AA88WUD7_9ASTE</name>
<evidence type="ECO:0000313" key="5">
    <source>
        <dbReference type="EMBL" id="KAK3031163.1"/>
    </source>
</evidence>
<dbReference type="GO" id="GO:0016874">
    <property type="term" value="F:ligase activity"/>
    <property type="evidence" value="ECO:0007669"/>
    <property type="project" value="UniProtKB-KW"/>
</dbReference>
<dbReference type="PANTHER" id="PTHR43859">
    <property type="entry name" value="ACYL-ACTIVATING ENZYME"/>
    <property type="match status" value="1"/>
</dbReference>
<dbReference type="InterPro" id="IPR025110">
    <property type="entry name" value="AMP-bd_C"/>
</dbReference>
<proteinExistence type="inferred from homology"/>
<dbReference type="InterPro" id="IPR045851">
    <property type="entry name" value="AMP-bd_C_sf"/>
</dbReference>
<organism evidence="5 6">
    <name type="scientific">Escallonia herrerae</name>
    <dbReference type="NCBI Taxonomy" id="1293975"/>
    <lineage>
        <taxon>Eukaryota</taxon>
        <taxon>Viridiplantae</taxon>
        <taxon>Streptophyta</taxon>
        <taxon>Embryophyta</taxon>
        <taxon>Tracheophyta</taxon>
        <taxon>Spermatophyta</taxon>
        <taxon>Magnoliopsida</taxon>
        <taxon>eudicotyledons</taxon>
        <taxon>Gunneridae</taxon>
        <taxon>Pentapetalae</taxon>
        <taxon>asterids</taxon>
        <taxon>campanulids</taxon>
        <taxon>Escalloniales</taxon>
        <taxon>Escalloniaceae</taxon>
        <taxon>Escallonia</taxon>
    </lineage>
</organism>
<dbReference type="Pfam" id="PF00501">
    <property type="entry name" value="AMP-binding"/>
    <property type="match status" value="1"/>
</dbReference>
<dbReference type="PANTHER" id="PTHR43859:SF57">
    <property type="entry name" value="ACYL-ACTIVATING ENZYME 8-RELATED"/>
    <property type="match status" value="1"/>
</dbReference>
<keyword evidence="2" id="KW-0436">Ligase</keyword>
<gene>
    <name evidence="5" type="ORF">RJ639_035186</name>
</gene>
<dbReference type="Proteomes" id="UP001188597">
    <property type="component" value="Unassembled WGS sequence"/>
</dbReference>
<sequence>MDQLKPSAANSSRCLQLASSISHFGIGRDHMVSVLAPNVPAMYELHFAVPMAGAVLNTINTRLDARTISVLLRHSESRLLFVDFQPGPHPDGQSSASSLGAFLGRVARLCREPWVQVDGDERVCGDVRVEANVESAPGDREGEVEGETGSQDDRIDRRVDHVGLLQRPRGNRQLHEKWVVLHRRRGRHAPDGYLEIKDRYKDVIISCGENLSSVEVESVLYSHPSINEAAVVARPHEFWGETPCAFVTLKAETKRVPTEKEDARGRLPHYMVPKTVVFKAELPKTSTGKMQKFELREMSKALDLSSSTTHSRI</sequence>
<evidence type="ECO:0000259" key="4">
    <source>
        <dbReference type="Pfam" id="PF13193"/>
    </source>
</evidence>
<dbReference type="Gene3D" id="3.40.50.980">
    <property type="match status" value="1"/>
</dbReference>
<accession>A0AA88WUD7</accession>
<dbReference type="AlphaFoldDB" id="A0AA88WUD7"/>
<dbReference type="InterPro" id="IPR000873">
    <property type="entry name" value="AMP-dep_synth/lig_dom"/>
</dbReference>
<feature type="domain" description="AMP-binding enzyme C-terminal" evidence="4">
    <location>
        <begin position="215"/>
        <end position="289"/>
    </location>
</feature>
<evidence type="ECO:0000256" key="2">
    <source>
        <dbReference type="ARBA" id="ARBA00022598"/>
    </source>
</evidence>
<keyword evidence="6" id="KW-1185">Reference proteome</keyword>
<dbReference type="EMBL" id="JAVXUP010000316">
    <property type="protein sequence ID" value="KAK3031163.1"/>
    <property type="molecule type" value="Genomic_DNA"/>
</dbReference>
<evidence type="ECO:0000259" key="3">
    <source>
        <dbReference type="Pfam" id="PF00501"/>
    </source>
</evidence>
<dbReference type="Gene3D" id="3.30.300.30">
    <property type="match status" value="1"/>
</dbReference>
<reference evidence="5" key="1">
    <citation type="submission" date="2022-12" db="EMBL/GenBank/DDBJ databases">
        <title>Draft genome assemblies for two species of Escallonia (Escalloniales).</title>
        <authorList>
            <person name="Chanderbali A."/>
            <person name="Dervinis C."/>
            <person name="Anghel I."/>
            <person name="Soltis D."/>
            <person name="Soltis P."/>
            <person name="Zapata F."/>
        </authorList>
    </citation>
    <scope>NUCLEOTIDE SEQUENCE</scope>
    <source>
        <strain evidence="5">UCBG64.0493</strain>
        <tissue evidence="5">Leaf</tissue>
    </source>
</reference>
<comment type="similarity">
    <text evidence="1">Belongs to the ATP-dependent AMP-binding enzyme family.</text>
</comment>
<dbReference type="SUPFAM" id="SSF56801">
    <property type="entry name" value="Acetyl-CoA synthetase-like"/>
    <property type="match status" value="2"/>
</dbReference>
<evidence type="ECO:0000256" key="1">
    <source>
        <dbReference type="ARBA" id="ARBA00006432"/>
    </source>
</evidence>
<dbReference type="Pfam" id="PF13193">
    <property type="entry name" value="AMP-binding_C"/>
    <property type="match status" value="1"/>
</dbReference>
<evidence type="ECO:0000313" key="6">
    <source>
        <dbReference type="Proteomes" id="UP001188597"/>
    </source>
</evidence>
<dbReference type="FunFam" id="3.30.300.30:FF:000008">
    <property type="entry name" value="2,3-dihydroxybenzoate-AMP ligase"/>
    <property type="match status" value="1"/>
</dbReference>
<protein>
    <submittedName>
        <fullName evidence="5">Uncharacterized protein</fullName>
    </submittedName>
</protein>
<feature type="domain" description="AMP-dependent synthetase/ligase" evidence="3">
    <location>
        <begin position="12"/>
        <end position="92"/>
    </location>
</feature>
<comment type="caution">
    <text evidence="5">The sequence shown here is derived from an EMBL/GenBank/DDBJ whole genome shotgun (WGS) entry which is preliminary data.</text>
</comment>